<gene>
    <name evidence="1" type="ORF">SAMN04489841_4005</name>
</gene>
<protein>
    <submittedName>
        <fullName evidence="1">Uncharacterized protein</fullName>
    </submittedName>
</protein>
<dbReference type="AlphaFoldDB" id="A0A1H9PXN2"/>
<dbReference type="STRING" id="1186196.SAMN04489841_4005"/>
<accession>A0A1H9PXN2</accession>
<keyword evidence="2" id="KW-1185">Reference proteome</keyword>
<evidence type="ECO:0000313" key="2">
    <source>
        <dbReference type="Proteomes" id="UP000199114"/>
    </source>
</evidence>
<evidence type="ECO:0000313" key="1">
    <source>
        <dbReference type="EMBL" id="SER52529.1"/>
    </source>
</evidence>
<dbReference type="Proteomes" id="UP000199114">
    <property type="component" value="Unassembled WGS sequence"/>
</dbReference>
<name>A0A1H9PXN2_9EURY</name>
<dbReference type="EMBL" id="FOFD01000006">
    <property type="protein sequence ID" value="SER52529.1"/>
    <property type="molecule type" value="Genomic_DNA"/>
</dbReference>
<reference evidence="2" key="1">
    <citation type="submission" date="2016-10" db="EMBL/GenBank/DDBJ databases">
        <authorList>
            <person name="Varghese N."/>
            <person name="Submissions S."/>
        </authorList>
    </citation>
    <scope>NUCLEOTIDE SEQUENCE [LARGE SCALE GENOMIC DNA]</scope>
    <source>
        <strain evidence="2">DSM 25055</strain>
    </source>
</reference>
<dbReference type="OrthoDB" id="350620at2157"/>
<sequence length="112" mass="12138">MGDEIATVVRQAADNSGWAVLRLADGGEIGVRIERVEITESDGKWGTRSLAAPFARPHGSGPGMSGVLIASERAPNRWWVWATWLEVGPSVIDNRQARVEDVDPVSTSEIIE</sequence>
<proteinExistence type="predicted"/>
<organism evidence="1 2">
    <name type="scientific">Natrinema salaciae</name>
    <dbReference type="NCBI Taxonomy" id="1186196"/>
    <lineage>
        <taxon>Archaea</taxon>
        <taxon>Methanobacteriati</taxon>
        <taxon>Methanobacteriota</taxon>
        <taxon>Stenosarchaea group</taxon>
        <taxon>Halobacteria</taxon>
        <taxon>Halobacteriales</taxon>
        <taxon>Natrialbaceae</taxon>
        <taxon>Natrinema</taxon>
    </lineage>
</organism>
<dbReference type="RefSeq" id="WP_090620924.1">
    <property type="nucleotide sequence ID" value="NZ_FOFD01000006.1"/>
</dbReference>